<dbReference type="GeneID" id="96009288"/>
<name>A0AB34KF27_9PEZI</name>
<evidence type="ECO:0000256" key="1">
    <source>
        <dbReference type="SAM" id="MobiDB-lite"/>
    </source>
</evidence>
<evidence type="ECO:0000259" key="3">
    <source>
        <dbReference type="Pfam" id="PF25289"/>
    </source>
</evidence>
<dbReference type="Pfam" id="PF25289">
    <property type="entry name" value="DUF7877"/>
    <property type="match status" value="1"/>
</dbReference>
<dbReference type="InterPro" id="IPR057199">
    <property type="entry name" value="DUF7877"/>
</dbReference>
<keyword evidence="5" id="KW-1185">Reference proteome</keyword>
<feature type="compositionally biased region" description="Polar residues" evidence="1">
    <location>
        <begin position="719"/>
        <end position="734"/>
    </location>
</feature>
<evidence type="ECO:0000313" key="5">
    <source>
        <dbReference type="Proteomes" id="UP000803884"/>
    </source>
</evidence>
<feature type="compositionally biased region" description="Low complexity" evidence="1">
    <location>
        <begin position="851"/>
        <end position="864"/>
    </location>
</feature>
<feature type="compositionally biased region" description="Low complexity" evidence="1">
    <location>
        <begin position="495"/>
        <end position="509"/>
    </location>
</feature>
<reference evidence="4 5" key="1">
    <citation type="journal article" date="2020" name="Microbiol. Resour. Announc.">
        <title>Draft Genome Sequence of a Cladosporium Species Isolated from the Mesophotic Ascidian Didemnum maculosum.</title>
        <authorList>
            <person name="Gioti A."/>
            <person name="Siaperas R."/>
            <person name="Nikolaivits E."/>
            <person name="Le Goff G."/>
            <person name="Ouazzani J."/>
            <person name="Kotoulas G."/>
            <person name="Topakas E."/>
        </authorList>
    </citation>
    <scope>NUCLEOTIDE SEQUENCE [LARGE SCALE GENOMIC DNA]</scope>
    <source>
        <strain evidence="4 5">TM138-S3</strain>
    </source>
</reference>
<gene>
    <name evidence="4" type="ORF">WHR41_07846</name>
</gene>
<sequence length="864" mass="93386">MAPATNGAQTPPVAVQELPAEASANKRKRENGEPSAHETSSPADLSRAQNDILEVIQKYDTEPSILSHPFVDAHSTGPAHKKRRQSHSGDDKKTTIAEKLRGSAYPTLSQIKTDVAHVSKELTSAIRSSEKEDSQNTGRLSVDDLKRIQRIAALEHLVKEMVDREDVHPKVHATGNGEVKQEPELLANGIADHAEARNGTVLTLFGNAPHPRQLFSSMQQSQDGKDTGIKVELPIEEMGLPNGLTATQIMPSGASDSKNGPTFEEAFPAPYSLPSMHPPKGHKRSAPRDTTLTWEFKDPVSRGSKRGGYTTQSLPTADWLGYGGVDPAYGFYSPQEKRKQRDRALSGGESMQTAPTKAQAEAELQKQEEALFRRAFSSFAPSTDNTKSLVPAQTKAMIWFSKLGDRRFNEVFADDAALASETTTSDFALDPALTETETKEEDFSNVIEQLDSLPDEGFSEPELDKTDPEVVLRQISELLETLASQQRIRNAVIPPTTSTSRTPISPAPTLASKIGKPDSPAEDELDTYNKLRHEIAYLALQLPPYAVAKLDGNQLEDLGVSKLLPFEASDYQGVLEEDQVARTIKQTAAATAAATASLTRPTSSATGQHYSSSARTPAIGQAANTRYGQSAAVPGRTPATAPTYQRSTSSQSNVYNTPSAAPRQSYAQPNQYSRPAGPQQPAYGQANVQQQHQQYYNQARPQAAPAGYGSYGQSYGQGTPQNQQRASFSSTPSLQQFQQRSQAQTANQNAAAYQTNAAAQAQMQSPYKRTASPAMQPMYAGGTPQPGQQRPTYPGAPVQQQQQQPPAQYAQQPGSGRATPNFPSQPPTPVNGMSRAQPPARAASGTPQPPQQQQQQVQQPNGHA</sequence>
<dbReference type="Proteomes" id="UP000803884">
    <property type="component" value="Unassembled WGS sequence"/>
</dbReference>
<evidence type="ECO:0000313" key="4">
    <source>
        <dbReference type="EMBL" id="KAL1583273.1"/>
    </source>
</evidence>
<proteinExistence type="predicted"/>
<feature type="compositionally biased region" description="Low complexity" evidence="1">
    <location>
        <begin position="593"/>
        <end position="606"/>
    </location>
</feature>
<dbReference type="EMBL" id="JAAQHG020000037">
    <property type="protein sequence ID" value="KAL1583273.1"/>
    <property type="molecule type" value="Genomic_DNA"/>
</dbReference>
<dbReference type="AlphaFoldDB" id="A0AB34KF27"/>
<feature type="region of interest" description="Disordered" evidence="1">
    <location>
        <begin position="495"/>
        <end position="523"/>
    </location>
</feature>
<dbReference type="RefSeq" id="XP_069226380.1">
    <property type="nucleotide sequence ID" value="XM_069376450.1"/>
</dbReference>
<feature type="compositionally biased region" description="Basic and acidic residues" evidence="1">
    <location>
        <begin position="87"/>
        <end position="101"/>
    </location>
</feature>
<feature type="compositionally biased region" description="Polar residues" evidence="1">
    <location>
        <begin position="640"/>
        <end position="659"/>
    </location>
</feature>
<dbReference type="Pfam" id="PF25009">
    <property type="entry name" value="DUF7785"/>
    <property type="match status" value="1"/>
</dbReference>
<feature type="domain" description="DUF7785" evidence="2">
    <location>
        <begin position="466"/>
        <end position="564"/>
    </location>
</feature>
<dbReference type="InterPro" id="IPR056687">
    <property type="entry name" value="DUF7785"/>
</dbReference>
<feature type="domain" description="DUF7877" evidence="3">
    <location>
        <begin position="45"/>
        <end position="158"/>
    </location>
</feature>
<evidence type="ECO:0000259" key="2">
    <source>
        <dbReference type="Pfam" id="PF25009"/>
    </source>
</evidence>
<feature type="region of interest" description="Disordered" evidence="1">
    <location>
        <begin position="1"/>
        <end position="102"/>
    </location>
</feature>
<feature type="compositionally biased region" description="Low complexity" evidence="1">
    <location>
        <begin position="682"/>
        <end position="718"/>
    </location>
</feature>
<accession>A0AB34KF27</accession>
<feature type="compositionally biased region" description="Low complexity" evidence="1">
    <location>
        <begin position="735"/>
        <end position="764"/>
    </location>
</feature>
<feature type="compositionally biased region" description="Basic and acidic residues" evidence="1">
    <location>
        <begin position="335"/>
        <end position="344"/>
    </location>
</feature>
<feature type="compositionally biased region" description="Polar residues" evidence="1">
    <location>
        <begin position="37"/>
        <end position="49"/>
    </location>
</feature>
<protein>
    <submittedName>
        <fullName evidence="4">Uncharacterized protein</fullName>
    </submittedName>
</protein>
<comment type="caution">
    <text evidence="4">The sequence shown here is derived from an EMBL/GenBank/DDBJ whole genome shotgun (WGS) entry which is preliminary data.</text>
</comment>
<feature type="region of interest" description="Disordered" evidence="1">
    <location>
        <begin position="331"/>
        <end position="354"/>
    </location>
</feature>
<feature type="region of interest" description="Disordered" evidence="1">
    <location>
        <begin position="593"/>
        <end position="864"/>
    </location>
</feature>
<feature type="compositionally biased region" description="Low complexity" evidence="1">
    <location>
        <begin position="793"/>
        <end position="814"/>
    </location>
</feature>
<organism evidence="4 5">
    <name type="scientific">Cladosporium halotolerans</name>
    <dbReference type="NCBI Taxonomy" id="1052096"/>
    <lineage>
        <taxon>Eukaryota</taxon>
        <taxon>Fungi</taxon>
        <taxon>Dikarya</taxon>
        <taxon>Ascomycota</taxon>
        <taxon>Pezizomycotina</taxon>
        <taxon>Dothideomycetes</taxon>
        <taxon>Dothideomycetidae</taxon>
        <taxon>Cladosporiales</taxon>
        <taxon>Cladosporiaceae</taxon>
        <taxon>Cladosporium</taxon>
    </lineage>
</organism>